<accession>A0AAD6XLZ4</accession>
<evidence type="ECO:0000313" key="2">
    <source>
        <dbReference type="EMBL" id="KAJ7088450.1"/>
    </source>
</evidence>
<proteinExistence type="predicted"/>
<feature type="region of interest" description="Disordered" evidence="1">
    <location>
        <begin position="1"/>
        <end position="31"/>
    </location>
</feature>
<reference evidence="2" key="1">
    <citation type="submission" date="2023-03" db="EMBL/GenBank/DDBJ databases">
        <title>Massive genome expansion in bonnet fungi (Mycena s.s.) driven by repeated elements and novel gene families across ecological guilds.</title>
        <authorList>
            <consortium name="Lawrence Berkeley National Laboratory"/>
            <person name="Harder C.B."/>
            <person name="Miyauchi S."/>
            <person name="Viragh M."/>
            <person name="Kuo A."/>
            <person name="Thoen E."/>
            <person name="Andreopoulos B."/>
            <person name="Lu D."/>
            <person name="Skrede I."/>
            <person name="Drula E."/>
            <person name="Henrissat B."/>
            <person name="Morin E."/>
            <person name="Kohler A."/>
            <person name="Barry K."/>
            <person name="LaButti K."/>
            <person name="Morin E."/>
            <person name="Salamov A."/>
            <person name="Lipzen A."/>
            <person name="Mereny Z."/>
            <person name="Hegedus B."/>
            <person name="Baldrian P."/>
            <person name="Stursova M."/>
            <person name="Weitz H."/>
            <person name="Taylor A."/>
            <person name="Grigoriev I.V."/>
            <person name="Nagy L.G."/>
            <person name="Martin F."/>
            <person name="Kauserud H."/>
        </authorList>
    </citation>
    <scope>NUCLEOTIDE SEQUENCE</scope>
    <source>
        <strain evidence="2">CBHHK173m</strain>
    </source>
</reference>
<evidence type="ECO:0000313" key="3">
    <source>
        <dbReference type="Proteomes" id="UP001222325"/>
    </source>
</evidence>
<feature type="compositionally biased region" description="Low complexity" evidence="1">
    <location>
        <begin position="309"/>
        <end position="336"/>
    </location>
</feature>
<dbReference type="AlphaFoldDB" id="A0AAD6XLZ4"/>
<sequence length="344" mass="36253">MQPRQRRLDTSSLSRTPSLSSTPSAASSSPRTLLVRLDRVPPPRCSTAPCTLLAPATETCSLLAAVSAARHKLLTALISSHDGSRDAEVPVRIDCARAVGCPACSPPLPPLPAACPPLAARAPLWRSCSLDVRVPACVVQSDVLRRRRRARSLRRSSHAHDARPTVGLVPPAGDAAPTNAALHAQVLRHRRERVSAYVAERRAPAALHAACPRSTRAAQVSALPGPLFLRLAASHDSAHAARPRLPPRAALARTTPTIAPSHASLDPPPRSRAPALAALASCAVPPHAADVPDRLRRRDPDRARPLPPVLARASPTHAPPACRLASASPPAAPINALDRRSPRA</sequence>
<keyword evidence="3" id="KW-1185">Reference proteome</keyword>
<name>A0AAD6XLZ4_9AGAR</name>
<feature type="region of interest" description="Disordered" evidence="1">
    <location>
        <begin position="150"/>
        <end position="175"/>
    </location>
</feature>
<protein>
    <submittedName>
        <fullName evidence="2">Uncharacterized protein</fullName>
    </submittedName>
</protein>
<evidence type="ECO:0000256" key="1">
    <source>
        <dbReference type="SAM" id="MobiDB-lite"/>
    </source>
</evidence>
<feature type="compositionally biased region" description="Low complexity" evidence="1">
    <location>
        <begin position="10"/>
        <end position="31"/>
    </location>
</feature>
<dbReference type="EMBL" id="JARJCN010000026">
    <property type="protein sequence ID" value="KAJ7088450.1"/>
    <property type="molecule type" value="Genomic_DNA"/>
</dbReference>
<dbReference type="Proteomes" id="UP001222325">
    <property type="component" value="Unassembled WGS sequence"/>
</dbReference>
<comment type="caution">
    <text evidence="2">The sequence shown here is derived from an EMBL/GenBank/DDBJ whole genome shotgun (WGS) entry which is preliminary data.</text>
</comment>
<organism evidence="2 3">
    <name type="scientific">Mycena belliarum</name>
    <dbReference type="NCBI Taxonomy" id="1033014"/>
    <lineage>
        <taxon>Eukaryota</taxon>
        <taxon>Fungi</taxon>
        <taxon>Dikarya</taxon>
        <taxon>Basidiomycota</taxon>
        <taxon>Agaricomycotina</taxon>
        <taxon>Agaricomycetes</taxon>
        <taxon>Agaricomycetidae</taxon>
        <taxon>Agaricales</taxon>
        <taxon>Marasmiineae</taxon>
        <taxon>Mycenaceae</taxon>
        <taxon>Mycena</taxon>
    </lineage>
</organism>
<feature type="region of interest" description="Disordered" evidence="1">
    <location>
        <begin position="288"/>
        <end position="344"/>
    </location>
</feature>
<gene>
    <name evidence="2" type="ORF">B0H15DRAFT_982203</name>
</gene>
<feature type="compositionally biased region" description="Basic and acidic residues" evidence="1">
    <location>
        <begin position="290"/>
        <end position="304"/>
    </location>
</feature>